<comment type="pathway">
    <text evidence="1 7">Metabolic intermediate biosynthesis; chorismate biosynthesis; chorismate from D-erythrose 4-phosphate and phosphoenolpyruvate: step 4/7.</text>
</comment>
<dbReference type="NCBIfam" id="TIGR00507">
    <property type="entry name" value="aroE"/>
    <property type="match status" value="1"/>
</dbReference>
<comment type="function">
    <text evidence="7">Involved in the biosynthesis of the chorismate, which leads to the biosynthesis of aromatic amino acids. Catalyzes the reversible NADPH linked reduction of 3-dehydroshikimate (DHSA) to yield shikimate (SA).</text>
</comment>
<gene>
    <name evidence="7" type="primary">aroE</name>
    <name evidence="10" type="ORF">FD16_GL001412</name>
</gene>
<dbReference type="InterPro" id="IPR011342">
    <property type="entry name" value="Shikimate_DH"/>
</dbReference>
<dbReference type="InterPro" id="IPR036291">
    <property type="entry name" value="NAD(P)-bd_dom_sf"/>
</dbReference>
<protein>
    <recommendedName>
        <fullName evidence="2 7">Shikimate dehydrogenase (NADP(+))</fullName>
        <shortName evidence="7">SDH</shortName>
        <ecNumber evidence="2 7">1.1.1.25</ecNumber>
    </recommendedName>
</protein>
<dbReference type="SUPFAM" id="SSF51735">
    <property type="entry name" value="NAD(P)-binding Rossmann-fold domains"/>
    <property type="match status" value="1"/>
</dbReference>
<evidence type="ECO:0000313" key="11">
    <source>
        <dbReference type="Proteomes" id="UP000051820"/>
    </source>
</evidence>
<feature type="binding site" evidence="7">
    <location>
        <position position="73"/>
    </location>
    <ligand>
        <name>shikimate</name>
        <dbReference type="ChEBI" id="CHEBI:36208"/>
    </ligand>
</feature>
<dbReference type="Pfam" id="PF08501">
    <property type="entry name" value="Shikimate_dh_N"/>
    <property type="match status" value="1"/>
</dbReference>
<comment type="caution">
    <text evidence="10">The sequence shown here is derived from an EMBL/GenBank/DDBJ whole genome shotgun (WGS) entry which is preliminary data.</text>
</comment>
<feature type="binding site" evidence="7">
    <location>
        <position position="242"/>
    </location>
    <ligand>
        <name>shikimate</name>
        <dbReference type="ChEBI" id="CHEBI:36208"/>
    </ligand>
</feature>
<dbReference type="PANTHER" id="PTHR21089:SF1">
    <property type="entry name" value="BIFUNCTIONAL 3-DEHYDROQUINATE DEHYDRATASE_SHIKIMATE DEHYDROGENASE, CHLOROPLASTIC"/>
    <property type="match status" value="1"/>
</dbReference>
<comment type="catalytic activity">
    <reaction evidence="7">
        <text>shikimate + NADP(+) = 3-dehydroshikimate + NADPH + H(+)</text>
        <dbReference type="Rhea" id="RHEA:17737"/>
        <dbReference type="ChEBI" id="CHEBI:15378"/>
        <dbReference type="ChEBI" id="CHEBI:16630"/>
        <dbReference type="ChEBI" id="CHEBI:36208"/>
        <dbReference type="ChEBI" id="CHEBI:57783"/>
        <dbReference type="ChEBI" id="CHEBI:58349"/>
        <dbReference type="EC" id="1.1.1.25"/>
    </reaction>
</comment>
<dbReference type="AlphaFoldDB" id="A0A0R1VX06"/>
<evidence type="ECO:0000256" key="3">
    <source>
        <dbReference type="ARBA" id="ARBA00022605"/>
    </source>
</evidence>
<sequence>MNMDTKNEISGTTRLFGFFAHPAHHSFSPLMYNLSFKDKGIDARYLAFDVAPGQIKQGIDAMRTLDFGGGNLSMPFKQEVIPYLDEVTKRAQLLESVNVIKNDHGKLIGDSVDGEGFFENLLANNIDTKDITMTIFGAGGAGLSIIQAATEHQVKQLFVFKRRNKTFERVKSQLKKIQNGTVTKIDLIDYDDEDQMIRSVSDSKIIVNTTNLGMGDYQAFMPAPPGVLEHLNSHQIVCDAIYSPQETKLLAFAKQQGCRTLNGLGMLIYQGVLSFEFWTGQQPPIEKIKTAIKQQLAK</sequence>
<evidence type="ECO:0000259" key="8">
    <source>
        <dbReference type="Pfam" id="PF08501"/>
    </source>
</evidence>
<dbReference type="InterPro" id="IPR041121">
    <property type="entry name" value="SDH_C"/>
</dbReference>
<dbReference type="Gene3D" id="3.40.50.720">
    <property type="entry name" value="NAD(P)-binding Rossmann-like Domain"/>
    <property type="match status" value="1"/>
</dbReference>
<dbReference type="STRING" id="1423807.FD16_GL001412"/>
<keyword evidence="3 7" id="KW-0028">Amino-acid biosynthesis</keyword>
<evidence type="ECO:0000313" key="10">
    <source>
        <dbReference type="EMBL" id="KRM10209.1"/>
    </source>
</evidence>
<comment type="caution">
    <text evidence="7">Lacks conserved residue(s) required for the propagation of feature annotation.</text>
</comment>
<evidence type="ECO:0000256" key="1">
    <source>
        <dbReference type="ARBA" id="ARBA00004871"/>
    </source>
</evidence>
<dbReference type="Proteomes" id="UP000051820">
    <property type="component" value="Unassembled WGS sequence"/>
</dbReference>
<dbReference type="HAMAP" id="MF_00222">
    <property type="entry name" value="Shikimate_DH_AroE"/>
    <property type="match status" value="1"/>
</dbReference>
<evidence type="ECO:0000256" key="7">
    <source>
        <dbReference type="HAMAP-Rule" id="MF_00222"/>
    </source>
</evidence>
<feature type="binding site" evidence="7">
    <location>
        <position position="270"/>
    </location>
    <ligand>
        <name>shikimate</name>
        <dbReference type="ChEBI" id="CHEBI:36208"/>
    </ligand>
</feature>
<keyword evidence="5 7" id="KW-0560">Oxidoreductase</keyword>
<dbReference type="GO" id="GO:0004764">
    <property type="term" value="F:shikimate 3-dehydrogenase (NADP+) activity"/>
    <property type="evidence" value="ECO:0007669"/>
    <property type="project" value="UniProtKB-UniRule"/>
</dbReference>
<reference evidence="10 11" key="1">
    <citation type="journal article" date="2015" name="Genome Announc.">
        <title>Expanding the biotechnology potential of lactobacilli through comparative genomics of 213 strains and associated genera.</title>
        <authorList>
            <person name="Sun Z."/>
            <person name="Harris H.M."/>
            <person name="McCann A."/>
            <person name="Guo C."/>
            <person name="Argimon S."/>
            <person name="Zhang W."/>
            <person name="Yang X."/>
            <person name="Jeffery I.B."/>
            <person name="Cooney J.C."/>
            <person name="Kagawa T.F."/>
            <person name="Liu W."/>
            <person name="Song Y."/>
            <person name="Salvetti E."/>
            <person name="Wrobel A."/>
            <person name="Rasinkangas P."/>
            <person name="Parkhill J."/>
            <person name="Rea M.C."/>
            <person name="O'Sullivan O."/>
            <person name="Ritari J."/>
            <person name="Douillard F.P."/>
            <person name="Paul Ross R."/>
            <person name="Yang R."/>
            <person name="Briner A.E."/>
            <person name="Felis G.E."/>
            <person name="de Vos W.M."/>
            <person name="Barrangou R."/>
            <person name="Klaenhammer T.R."/>
            <person name="Caufield P.W."/>
            <person name="Cui Y."/>
            <person name="Zhang H."/>
            <person name="O'Toole P.W."/>
        </authorList>
    </citation>
    <scope>NUCLEOTIDE SEQUENCE [LARGE SCALE GENOMIC DNA]</scope>
    <source>
        <strain evidence="10 11">DSM 5007</strain>
    </source>
</reference>
<comment type="subunit">
    <text evidence="7">Homodimer.</text>
</comment>
<feature type="domain" description="SDH C-terminal" evidence="9">
    <location>
        <begin position="263"/>
        <end position="292"/>
    </location>
</feature>
<dbReference type="SUPFAM" id="SSF53223">
    <property type="entry name" value="Aminoacid dehydrogenase-like, N-terminal domain"/>
    <property type="match status" value="1"/>
</dbReference>
<dbReference type="GO" id="GO:0050661">
    <property type="term" value="F:NADP binding"/>
    <property type="evidence" value="ECO:0007669"/>
    <property type="project" value="InterPro"/>
</dbReference>
<dbReference type="EC" id="1.1.1.25" evidence="2 7"/>
<dbReference type="Pfam" id="PF18317">
    <property type="entry name" value="SDH_C"/>
    <property type="match status" value="1"/>
</dbReference>
<dbReference type="PATRIC" id="fig|1423807.3.peg.1440"/>
<evidence type="ECO:0000256" key="2">
    <source>
        <dbReference type="ARBA" id="ARBA00012962"/>
    </source>
</evidence>
<evidence type="ECO:0000256" key="6">
    <source>
        <dbReference type="ARBA" id="ARBA00023141"/>
    </source>
</evidence>
<feature type="binding site" evidence="7">
    <location>
        <begin position="137"/>
        <end position="141"/>
    </location>
    <ligand>
        <name>NADP(+)</name>
        <dbReference type="ChEBI" id="CHEBI:58349"/>
    </ligand>
</feature>
<feature type="binding site" evidence="7">
    <location>
        <begin position="26"/>
        <end position="28"/>
    </location>
    <ligand>
        <name>shikimate</name>
        <dbReference type="ChEBI" id="CHEBI:36208"/>
    </ligand>
</feature>
<accession>A0A0R1VX06</accession>
<proteinExistence type="inferred from homology"/>
<organism evidence="10 11">
    <name type="scientific">Paucilactobacillus suebicus DSM 5007 = KCTC 3549</name>
    <dbReference type="NCBI Taxonomy" id="1423807"/>
    <lineage>
        <taxon>Bacteria</taxon>
        <taxon>Bacillati</taxon>
        <taxon>Bacillota</taxon>
        <taxon>Bacilli</taxon>
        <taxon>Lactobacillales</taxon>
        <taxon>Lactobacillaceae</taxon>
        <taxon>Paucilactobacillus</taxon>
    </lineage>
</organism>
<name>A0A0R1VX06_9LACO</name>
<dbReference type="PANTHER" id="PTHR21089">
    <property type="entry name" value="SHIKIMATE DEHYDROGENASE"/>
    <property type="match status" value="1"/>
</dbReference>
<dbReference type="InterPro" id="IPR022893">
    <property type="entry name" value="Shikimate_DH_fam"/>
</dbReference>
<evidence type="ECO:0000256" key="5">
    <source>
        <dbReference type="ARBA" id="ARBA00023002"/>
    </source>
</evidence>
<dbReference type="eggNOG" id="COG0169">
    <property type="taxonomic scope" value="Bacteria"/>
</dbReference>
<keyword evidence="6 7" id="KW-0057">Aromatic amino acid biosynthesis</keyword>
<evidence type="ECO:0000259" key="9">
    <source>
        <dbReference type="Pfam" id="PF18317"/>
    </source>
</evidence>
<dbReference type="UniPathway" id="UPA00053">
    <property type="reaction ID" value="UER00087"/>
</dbReference>
<dbReference type="CDD" id="cd01065">
    <property type="entry name" value="NAD_bind_Shikimate_DH"/>
    <property type="match status" value="1"/>
</dbReference>
<feature type="binding site" evidence="7">
    <location>
        <position position="240"/>
    </location>
    <ligand>
        <name>NADP(+)</name>
        <dbReference type="ChEBI" id="CHEBI:58349"/>
    </ligand>
</feature>
<dbReference type="Gene3D" id="3.40.50.10860">
    <property type="entry name" value="Leucine Dehydrogenase, chain A, domain 1"/>
    <property type="match status" value="1"/>
</dbReference>
<dbReference type="GO" id="GO:0009073">
    <property type="term" value="P:aromatic amino acid family biosynthetic process"/>
    <property type="evidence" value="ECO:0007669"/>
    <property type="project" value="UniProtKB-KW"/>
</dbReference>
<feature type="binding site" evidence="7">
    <location>
        <position position="113"/>
    </location>
    <ligand>
        <name>shikimate</name>
        <dbReference type="ChEBI" id="CHEBI:36208"/>
    </ligand>
</feature>
<dbReference type="GO" id="GO:0019632">
    <property type="term" value="P:shikimate metabolic process"/>
    <property type="evidence" value="ECO:0007669"/>
    <property type="project" value="InterPro"/>
</dbReference>
<feature type="domain" description="Shikimate dehydrogenase substrate binding N-terminal" evidence="8">
    <location>
        <begin position="19"/>
        <end position="100"/>
    </location>
</feature>
<dbReference type="GO" id="GO:0008652">
    <property type="term" value="P:amino acid biosynthetic process"/>
    <property type="evidence" value="ECO:0007669"/>
    <property type="project" value="UniProtKB-KW"/>
</dbReference>
<evidence type="ECO:0000256" key="4">
    <source>
        <dbReference type="ARBA" id="ARBA00022857"/>
    </source>
</evidence>
<dbReference type="InterPro" id="IPR046346">
    <property type="entry name" value="Aminoacid_DH-like_N_sf"/>
</dbReference>
<feature type="binding site" evidence="7">
    <location>
        <position position="263"/>
    </location>
    <ligand>
        <name>NADP(+)</name>
        <dbReference type="ChEBI" id="CHEBI:58349"/>
    </ligand>
</feature>
<dbReference type="InterPro" id="IPR013708">
    <property type="entry name" value="Shikimate_DH-bd_N"/>
</dbReference>
<keyword evidence="4 7" id="KW-0521">NADP</keyword>
<dbReference type="EMBL" id="AZGF01000030">
    <property type="protein sequence ID" value="KRM10209.1"/>
    <property type="molecule type" value="Genomic_DNA"/>
</dbReference>
<feature type="binding site" evidence="7">
    <location>
        <position position="98"/>
    </location>
    <ligand>
        <name>shikimate</name>
        <dbReference type="ChEBI" id="CHEBI:36208"/>
    </ligand>
</feature>
<comment type="similarity">
    <text evidence="7">Belongs to the shikimate dehydrogenase family.</text>
</comment>
<feature type="active site" description="Proton acceptor" evidence="7">
    <location>
        <position position="77"/>
    </location>
</feature>
<dbReference type="GO" id="GO:0009423">
    <property type="term" value="P:chorismate biosynthetic process"/>
    <property type="evidence" value="ECO:0007669"/>
    <property type="project" value="UniProtKB-UniRule"/>
</dbReference>
<keyword evidence="11" id="KW-1185">Reference proteome</keyword>